<comment type="caution">
    <text evidence="1">The sequence shown here is derived from an EMBL/GenBank/DDBJ whole genome shotgun (WGS) entry which is preliminary data.</text>
</comment>
<evidence type="ECO:0000313" key="1">
    <source>
        <dbReference type="EMBL" id="PDT19893.1"/>
    </source>
</evidence>
<dbReference type="EMBL" id="NWSY01000033">
    <property type="protein sequence ID" value="PDT19893.1"/>
    <property type="molecule type" value="Genomic_DNA"/>
</dbReference>
<name>A0ABX4JLL8_9HYPH</name>
<keyword evidence="2" id="KW-1185">Reference proteome</keyword>
<sequence length="66" mass="7302">MFCTSISHWENKIAGLINKPAYYFYLMFLRGGSRMSSLRELDRGGADIISRGSAGVPGFSLTRNAI</sequence>
<proteinExistence type="predicted"/>
<accession>A0ABX4JLL8</accession>
<dbReference type="Proteomes" id="UP000219914">
    <property type="component" value="Unassembled WGS sequence"/>
</dbReference>
<protein>
    <submittedName>
        <fullName evidence="1">Uncharacterized protein</fullName>
    </submittedName>
</protein>
<evidence type="ECO:0000313" key="2">
    <source>
        <dbReference type="Proteomes" id="UP000219914"/>
    </source>
</evidence>
<gene>
    <name evidence="1" type="ORF">CO674_30380</name>
</gene>
<reference evidence="1 2" key="1">
    <citation type="submission" date="2017-09" db="EMBL/GenBank/DDBJ databases">
        <title>Comparative genomics of rhizobia isolated from Phaseolus vulgaris in China.</title>
        <authorList>
            <person name="Tong W."/>
        </authorList>
    </citation>
    <scope>NUCLEOTIDE SEQUENCE [LARGE SCALE GENOMIC DNA]</scope>
    <source>
        <strain evidence="1 2">FH14</strain>
    </source>
</reference>
<organism evidence="1 2">
    <name type="scientific">Rhizobium hidalgonense</name>
    <dbReference type="NCBI Taxonomy" id="1538159"/>
    <lineage>
        <taxon>Bacteria</taxon>
        <taxon>Pseudomonadati</taxon>
        <taxon>Pseudomonadota</taxon>
        <taxon>Alphaproteobacteria</taxon>
        <taxon>Hyphomicrobiales</taxon>
        <taxon>Rhizobiaceae</taxon>
        <taxon>Rhizobium/Agrobacterium group</taxon>
        <taxon>Rhizobium</taxon>
    </lineage>
</organism>